<evidence type="ECO:0000313" key="1">
    <source>
        <dbReference type="EMBL" id="GIX98475.1"/>
    </source>
</evidence>
<sequence>MYYVQVLPSGADESLLGLFSRASTVNFKVNVPMPSPEQIEFEAQFLTPYPFVFSKPLITKTVHLLERGTGWPGVMGTNKKKKNLMAR</sequence>
<dbReference type="AlphaFoldDB" id="A0AAV4PQ03"/>
<dbReference type="Proteomes" id="UP001054945">
    <property type="component" value="Unassembled WGS sequence"/>
</dbReference>
<protein>
    <submittedName>
        <fullName evidence="1">Uncharacterized protein</fullName>
    </submittedName>
</protein>
<comment type="caution">
    <text evidence="1">The sequence shown here is derived from an EMBL/GenBank/DDBJ whole genome shotgun (WGS) entry which is preliminary data.</text>
</comment>
<gene>
    <name evidence="1" type="ORF">CEXT_407981</name>
</gene>
<name>A0AAV4PQ03_CAEEX</name>
<evidence type="ECO:0000313" key="2">
    <source>
        <dbReference type="Proteomes" id="UP001054945"/>
    </source>
</evidence>
<organism evidence="1 2">
    <name type="scientific">Caerostris extrusa</name>
    <name type="common">Bark spider</name>
    <name type="synonym">Caerostris bankana</name>
    <dbReference type="NCBI Taxonomy" id="172846"/>
    <lineage>
        <taxon>Eukaryota</taxon>
        <taxon>Metazoa</taxon>
        <taxon>Ecdysozoa</taxon>
        <taxon>Arthropoda</taxon>
        <taxon>Chelicerata</taxon>
        <taxon>Arachnida</taxon>
        <taxon>Araneae</taxon>
        <taxon>Araneomorphae</taxon>
        <taxon>Entelegynae</taxon>
        <taxon>Araneoidea</taxon>
        <taxon>Araneidae</taxon>
        <taxon>Caerostris</taxon>
    </lineage>
</organism>
<proteinExistence type="predicted"/>
<keyword evidence="2" id="KW-1185">Reference proteome</keyword>
<reference evidence="1 2" key="1">
    <citation type="submission" date="2021-06" db="EMBL/GenBank/DDBJ databases">
        <title>Caerostris extrusa draft genome.</title>
        <authorList>
            <person name="Kono N."/>
            <person name="Arakawa K."/>
        </authorList>
    </citation>
    <scope>NUCLEOTIDE SEQUENCE [LARGE SCALE GENOMIC DNA]</scope>
</reference>
<accession>A0AAV4PQ03</accession>
<dbReference type="EMBL" id="BPLR01004915">
    <property type="protein sequence ID" value="GIX98475.1"/>
    <property type="molecule type" value="Genomic_DNA"/>
</dbReference>